<sequence>MDVTPISWYRRMSPAIWSASPTKGRRFGLAASFRNSNW</sequence>
<name>A0A382BGE2_9ZZZZ</name>
<dbReference type="EMBL" id="UINC01029650">
    <property type="protein sequence ID" value="SVB12724.1"/>
    <property type="molecule type" value="Genomic_DNA"/>
</dbReference>
<reference evidence="1" key="1">
    <citation type="submission" date="2018-05" db="EMBL/GenBank/DDBJ databases">
        <authorList>
            <person name="Lanie J.A."/>
            <person name="Ng W.-L."/>
            <person name="Kazmierczak K.M."/>
            <person name="Andrzejewski T.M."/>
            <person name="Davidsen T.M."/>
            <person name="Wayne K.J."/>
            <person name="Tettelin H."/>
            <person name="Glass J.I."/>
            <person name="Rusch D."/>
            <person name="Podicherti R."/>
            <person name="Tsui H.-C.T."/>
            <person name="Winkler M.E."/>
        </authorList>
    </citation>
    <scope>NUCLEOTIDE SEQUENCE</scope>
</reference>
<dbReference type="AlphaFoldDB" id="A0A382BGE2"/>
<accession>A0A382BGE2</accession>
<organism evidence="1">
    <name type="scientific">marine metagenome</name>
    <dbReference type="NCBI Taxonomy" id="408172"/>
    <lineage>
        <taxon>unclassified sequences</taxon>
        <taxon>metagenomes</taxon>
        <taxon>ecological metagenomes</taxon>
    </lineage>
</organism>
<protein>
    <submittedName>
        <fullName evidence="1">Uncharacterized protein</fullName>
    </submittedName>
</protein>
<evidence type="ECO:0000313" key="1">
    <source>
        <dbReference type="EMBL" id="SVB12724.1"/>
    </source>
</evidence>
<gene>
    <name evidence="1" type="ORF">METZ01_LOCUS165578</name>
</gene>
<proteinExistence type="predicted"/>